<name>A0A0B7ML22_9CAUD</name>
<proteinExistence type="predicted"/>
<evidence type="ECO:0000313" key="2">
    <source>
        <dbReference type="Proteomes" id="UP000203896"/>
    </source>
</evidence>
<protein>
    <submittedName>
        <fullName evidence="1">Uncharacterized protein</fullName>
    </submittedName>
</protein>
<dbReference type="GeneID" id="23301157"/>
<reference evidence="1 2" key="1">
    <citation type="submission" date="2012-08" db="EMBL/GenBank/DDBJ databases">
        <title>Selection and characterization of a candidate therapeutic bacteriophage that lyses the German Escherichia coli O104:H4 outbreak strain.</title>
        <authorList>
            <person name="Merabishvilli M."/>
            <person name="De Vos D."/>
            <person name="Verbeken G."/>
            <person name="Kropinski A."/>
            <person name="Vandenheuvel D."/>
            <person name="Lavigne R."/>
            <person name="Wattiau P."/>
            <person name="Mast J."/>
            <person name="Ragimbeau C."/>
            <person name="Mossong J."/>
            <person name="Scheres J."/>
            <person name="Chanishvili N."/>
            <person name="Vaneechoutte M."/>
            <person name="Pirnay J.P."/>
        </authorList>
    </citation>
    <scope>NUCLEOTIDE SEQUENCE [LARGE SCALE GENOMIC DNA]</scope>
</reference>
<gene>
    <name evidence="1" type="ORF">BN201_0117</name>
</gene>
<sequence>MINFKDAAKEIIDFERELFEMEPQMGKMELANQIWATRLNPTDRLEIMNLVGASDMKGGAMAKLRKCTAYIAEQL</sequence>
<evidence type="ECO:0000313" key="1">
    <source>
        <dbReference type="EMBL" id="CEO90720.1"/>
    </source>
</evidence>
<dbReference type="EMBL" id="HE978309">
    <property type="protein sequence ID" value="CEO90720.1"/>
    <property type="molecule type" value="Genomic_DNA"/>
</dbReference>
<dbReference type="RefSeq" id="YP_009118800.1">
    <property type="nucleotide sequence ID" value="NC_025425.1"/>
</dbReference>
<keyword evidence="2" id="KW-1185">Reference proteome</keyword>
<dbReference type="KEGG" id="vg:23301157"/>
<dbReference type="Proteomes" id="UP000203896">
    <property type="component" value="Segment"/>
</dbReference>
<organism evidence="1 2">
    <name type="scientific">Enterobacteria phage GEC-3S</name>
    <dbReference type="NCBI Taxonomy" id="1222338"/>
    <lineage>
        <taxon>Viruses</taxon>
        <taxon>Duplodnaviria</taxon>
        <taxon>Heunggongvirae</taxon>
        <taxon>Uroviricota</taxon>
        <taxon>Caudoviricetes</taxon>
        <taxon>Pantevenvirales</taxon>
        <taxon>Straboviridae</taxon>
        <taxon>Krischvirus</taxon>
        <taxon>Krischvirus gec3s</taxon>
    </lineage>
</organism>
<accession>A0A0B7ML22</accession>